<dbReference type="InterPro" id="IPR051477">
    <property type="entry name" value="Expansin_CellWall"/>
</dbReference>
<sequence>MMSIISKALLVTVASALYITSAAAYTGEITYYNTENGYGACGTQLSDSGYTAALSSDVYDNGAYCGQSIQIEWQGNTVTATVEDLCPGCDSTSVDLTPTAFEALAPTSVGVLSGATWNFV</sequence>
<evidence type="ECO:0000313" key="5">
    <source>
        <dbReference type="Proteomes" id="UP000250043"/>
    </source>
</evidence>
<proteinExistence type="predicted"/>
<dbReference type="SUPFAM" id="SSF50685">
    <property type="entry name" value="Barwin-like endoglucanases"/>
    <property type="match status" value="1"/>
</dbReference>
<feature type="chain" id="PRO_5034436655" evidence="2">
    <location>
        <begin position="17"/>
        <end position="120"/>
    </location>
</feature>
<dbReference type="Gene3D" id="2.40.40.10">
    <property type="entry name" value="RlpA-like domain"/>
    <property type="match status" value="1"/>
</dbReference>
<protein>
    <submittedName>
        <fullName evidence="4">Barwin-like endoglucanase</fullName>
    </submittedName>
</protein>
<dbReference type="AlphaFoldDB" id="A0A8E2J3P7"/>
<name>A0A8E2J3P7_9APHY</name>
<reference evidence="4 5" key="1">
    <citation type="submission" date="2016-07" db="EMBL/GenBank/DDBJ databases">
        <title>Draft genome of the white-rot fungus Obba rivulosa 3A-2.</title>
        <authorList>
            <consortium name="DOE Joint Genome Institute"/>
            <person name="Miettinen O."/>
            <person name="Riley R."/>
            <person name="Acob R."/>
            <person name="Barry K."/>
            <person name="Cullen D."/>
            <person name="De Vries R."/>
            <person name="Hainaut M."/>
            <person name="Hatakka A."/>
            <person name="Henrissat B."/>
            <person name="Hilden K."/>
            <person name="Kuo R."/>
            <person name="Labutti K."/>
            <person name="Lipzen A."/>
            <person name="Makela M.R."/>
            <person name="Sandor L."/>
            <person name="Spatafora J.W."/>
            <person name="Grigoriev I.V."/>
            <person name="Hibbett D.S."/>
        </authorList>
    </citation>
    <scope>NUCLEOTIDE SEQUENCE [LARGE SCALE GENOMIC DNA]</scope>
    <source>
        <strain evidence="4 5">3A-2</strain>
    </source>
</reference>
<keyword evidence="1 2" id="KW-0732">Signal</keyword>
<dbReference type="EMBL" id="KV722348">
    <property type="protein sequence ID" value="OCH93981.1"/>
    <property type="molecule type" value="Genomic_DNA"/>
</dbReference>
<evidence type="ECO:0000259" key="3">
    <source>
        <dbReference type="Pfam" id="PF03330"/>
    </source>
</evidence>
<organism evidence="4 5">
    <name type="scientific">Obba rivulosa</name>
    <dbReference type="NCBI Taxonomy" id="1052685"/>
    <lineage>
        <taxon>Eukaryota</taxon>
        <taxon>Fungi</taxon>
        <taxon>Dikarya</taxon>
        <taxon>Basidiomycota</taxon>
        <taxon>Agaricomycotina</taxon>
        <taxon>Agaricomycetes</taxon>
        <taxon>Polyporales</taxon>
        <taxon>Gelatoporiaceae</taxon>
        <taxon>Obba</taxon>
    </lineage>
</organism>
<evidence type="ECO:0000256" key="2">
    <source>
        <dbReference type="SAM" id="SignalP"/>
    </source>
</evidence>
<keyword evidence="5" id="KW-1185">Reference proteome</keyword>
<dbReference type="OrthoDB" id="623670at2759"/>
<dbReference type="InterPro" id="IPR009009">
    <property type="entry name" value="RlpA-like_DPBB"/>
</dbReference>
<gene>
    <name evidence="4" type="ORF">OBBRIDRAFT_823741</name>
</gene>
<dbReference type="CDD" id="cd22191">
    <property type="entry name" value="DPBB_RlpA_EXP_N-like"/>
    <property type="match status" value="1"/>
</dbReference>
<accession>A0A8E2J3P7</accession>
<dbReference type="PANTHER" id="PTHR31836">
    <property type="match status" value="1"/>
</dbReference>
<feature type="domain" description="RlpA-like protein double-psi beta-barrel" evidence="3">
    <location>
        <begin position="26"/>
        <end position="112"/>
    </location>
</feature>
<feature type="signal peptide" evidence="2">
    <location>
        <begin position="1"/>
        <end position="16"/>
    </location>
</feature>
<evidence type="ECO:0000313" key="4">
    <source>
        <dbReference type="EMBL" id="OCH93981.1"/>
    </source>
</evidence>
<dbReference type="Pfam" id="PF03330">
    <property type="entry name" value="DPBB_1"/>
    <property type="match status" value="1"/>
</dbReference>
<dbReference type="Proteomes" id="UP000250043">
    <property type="component" value="Unassembled WGS sequence"/>
</dbReference>
<dbReference type="PANTHER" id="PTHR31836:SF28">
    <property type="entry name" value="SRCR DOMAIN-CONTAINING PROTEIN-RELATED"/>
    <property type="match status" value="1"/>
</dbReference>
<evidence type="ECO:0000256" key="1">
    <source>
        <dbReference type="ARBA" id="ARBA00022729"/>
    </source>
</evidence>
<dbReference type="InterPro" id="IPR036908">
    <property type="entry name" value="RlpA-like_sf"/>
</dbReference>